<reference evidence="8 9" key="1">
    <citation type="journal article" date="2018" name="Biotechnol. Adv.">
        <title>Improved genomic resources and new bioinformatic workflow for the carcinogenic parasite Clonorchis sinensis: Biotechnological implications.</title>
        <authorList>
            <person name="Wang D."/>
            <person name="Korhonen P.K."/>
            <person name="Gasser R.B."/>
            <person name="Young N.D."/>
        </authorList>
    </citation>
    <scope>NUCLEOTIDE SEQUENCE [LARGE SCALE GENOMIC DNA]</scope>
    <source>
        <strain evidence="8">Cs-k2</strain>
    </source>
</reference>
<accession>A0A3R7EUV9</accession>
<protein>
    <submittedName>
        <fullName evidence="8">Septin-7</fullName>
    </submittedName>
</protein>
<comment type="caution">
    <text evidence="8">The sequence shown here is derived from an EMBL/GenBank/DDBJ whole genome shotgun (WGS) entry which is preliminary data.</text>
</comment>
<dbReference type="Gene3D" id="3.40.50.300">
    <property type="entry name" value="P-loop containing nucleotide triphosphate hydrolases"/>
    <property type="match status" value="1"/>
</dbReference>
<comment type="subcellular location">
    <subcellularLocation>
        <location evidence="1">Cleavage furrow</location>
    </subcellularLocation>
</comment>
<name>A0A3R7EUV9_CLOSI</name>
<dbReference type="STRING" id="79923.A0A3R7EUV9"/>
<dbReference type="SUPFAM" id="SSF52540">
    <property type="entry name" value="P-loop containing nucleoside triphosphate hydrolases"/>
    <property type="match status" value="1"/>
</dbReference>
<reference evidence="8 9" key="2">
    <citation type="journal article" date="2021" name="Genomics">
        <title>High-quality reference genome for Clonorchis sinensis.</title>
        <authorList>
            <person name="Young N.D."/>
            <person name="Stroehlein A.J."/>
            <person name="Kinkar L."/>
            <person name="Wang T."/>
            <person name="Sohn W.M."/>
            <person name="Chang B.C.H."/>
            <person name="Kaur P."/>
            <person name="Weisz D."/>
            <person name="Dudchenko O."/>
            <person name="Aiden E.L."/>
            <person name="Korhonen P.K."/>
            <person name="Gasser R.B."/>
        </authorList>
    </citation>
    <scope>NUCLEOTIDE SEQUENCE [LARGE SCALE GENOMIC DNA]</scope>
    <source>
        <strain evidence="8">Cs-k2</strain>
    </source>
</reference>
<dbReference type="InterPro" id="IPR030379">
    <property type="entry name" value="G_SEPTIN_dom"/>
</dbReference>
<dbReference type="FunFam" id="3.40.50.300:FF:000162">
    <property type="entry name" value="septin-7 isoform X1"/>
    <property type="match status" value="1"/>
</dbReference>
<dbReference type="GO" id="GO:0032154">
    <property type="term" value="C:cleavage furrow"/>
    <property type="evidence" value="ECO:0007669"/>
    <property type="project" value="UniProtKB-SubCell"/>
</dbReference>
<proteinExistence type="inferred from homology"/>
<evidence type="ECO:0000313" key="9">
    <source>
        <dbReference type="Proteomes" id="UP000286415"/>
    </source>
</evidence>
<dbReference type="EMBL" id="NIRI02000042">
    <property type="protein sequence ID" value="KAG5447775.1"/>
    <property type="molecule type" value="Genomic_DNA"/>
</dbReference>
<evidence type="ECO:0000256" key="5">
    <source>
        <dbReference type="ARBA" id="ARBA00023134"/>
    </source>
</evidence>
<gene>
    <name evidence="8" type="ORF">CSKR_106808</name>
</gene>
<dbReference type="InterPro" id="IPR016491">
    <property type="entry name" value="Septin"/>
</dbReference>
<evidence type="ECO:0000256" key="3">
    <source>
        <dbReference type="ARBA" id="ARBA00022741"/>
    </source>
</evidence>
<dbReference type="OrthoDB" id="416553at2759"/>
<dbReference type="CDD" id="cd01850">
    <property type="entry name" value="CDC_Septin"/>
    <property type="match status" value="1"/>
</dbReference>
<keyword evidence="6" id="KW-0131">Cell cycle</keyword>
<dbReference type="Proteomes" id="UP000286415">
    <property type="component" value="Unassembled WGS sequence"/>
</dbReference>
<dbReference type="FunCoup" id="A0A3R7EUV9">
    <property type="interactions" value="923"/>
</dbReference>
<keyword evidence="5 7" id="KW-0342">GTP-binding</keyword>
<evidence type="ECO:0000313" key="8">
    <source>
        <dbReference type="EMBL" id="KAG5447775.1"/>
    </source>
</evidence>
<evidence type="ECO:0000256" key="4">
    <source>
        <dbReference type="ARBA" id="ARBA00023054"/>
    </source>
</evidence>
<dbReference type="GO" id="GO:0005856">
    <property type="term" value="C:cytoskeleton"/>
    <property type="evidence" value="ECO:0007669"/>
    <property type="project" value="UniProtKB-ARBA"/>
</dbReference>
<evidence type="ECO:0000256" key="2">
    <source>
        <dbReference type="ARBA" id="ARBA00022618"/>
    </source>
</evidence>
<keyword evidence="9" id="KW-1185">Reference proteome</keyword>
<dbReference type="GO" id="GO:0051301">
    <property type="term" value="P:cell division"/>
    <property type="evidence" value="ECO:0007669"/>
    <property type="project" value="UniProtKB-KW"/>
</dbReference>
<dbReference type="PROSITE" id="PS51719">
    <property type="entry name" value="G_SEPTIN"/>
    <property type="match status" value="1"/>
</dbReference>
<keyword evidence="4" id="KW-0175">Coiled coil</keyword>
<dbReference type="GO" id="GO:0005525">
    <property type="term" value="F:GTP binding"/>
    <property type="evidence" value="ECO:0007669"/>
    <property type="project" value="UniProtKB-KW"/>
</dbReference>
<comment type="similarity">
    <text evidence="7">Belongs to the TRAFAC class TrmE-Era-EngA-EngB-Septin-like GTPase superfamily. Septin GTPase family.</text>
</comment>
<keyword evidence="2" id="KW-0132">Cell division</keyword>
<dbReference type="Pfam" id="PF00735">
    <property type="entry name" value="Septin"/>
    <property type="match status" value="1"/>
</dbReference>
<organism evidence="8 9">
    <name type="scientific">Clonorchis sinensis</name>
    <name type="common">Chinese liver fluke</name>
    <dbReference type="NCBI Taxonomy" id="79923"/>
    <lineage>
        <taxon>Eukaryota</taxon>
        <taxon>Metazoa</taxon>
        <taxon>Spiralia</taxon>
        <taxon>Lophotrochozoa</taxon>
        <taxon>Platyhelminthes</taxon>
        <taxon>Trematoda</taxon>
        <taxon>Digenea</taxon>
        <taxon>Opisthorchiida</taxon>
        <taxon>Opisthorchiata</taxon>
        <taxon>Opisthorchiidae</taxon>
        <taxon>Clonorchis</taxon>
    </lineage>
</organism>
<dbReference type="InterPro" id="IPR027417">
    <property type="entry name" value="P-loop_NTPase"/>
</dbReference>
<sequence>MTVRCNLSDGGQEGTKSFGCVTGFLRAENPEYSLSRVLNLGMQATVGLGKGICSQLTLNTYKREEAAASLGTRSQNAIFMMKFSCITLSVPNFHATGRKHEGWDTVRLPKPRQGKSRGRGGVRTTDLPAAVGLLGNPLSLGITTVIAFLWVLSSDEIAQRLERERTDRKVRGSNPTSASRLPLSRLGQPDSIPALVLPSGGMAARHRKGATAERFILFCNSKIASRHQFQETIDPCERCVRGIVTTQNVSSHHLQLIRYLTQNMCISVNNSSVVVGSNKRTAYSTKDLLSNFDTLKLSSKDVSVDKEPNADDLLSRNGYSGKRTTDSLATGDSYVGYCNLPNQVYRKAVRRGFEFNLMVVGESGLGKSTFINSLFLSEVYNAEYPGPSRRPKKTLSVESTTVVLKEQGVYLKLKLVDTPGFGDSIDNSNCWQPIVDYINSRFDDHIAGESRVNRSPYTTSDQRIHALIYFIAPTGHSLKQIDVEFLKRIQDKVNVIPVIAKADTMTVDECREFKKVIQNELTALKIRTFEFPDPPECEARGNDEELVKIRRLRDRAPFAVVGANTLVSGGDGGSRVRARTYPWGVVEVDNLEHNDFPALRYLLLTAFLQELRDVTHNVHYENYRSAKLSGIAEESHFQTRDGKDPMALMEAEKKEHELKMRKMEAEMEAVFEQKVQEKTQKLREFEADILRRSEQIREQLRNQEQEQEAARRAFELERANWEEAWREWDVGADLSTNGSALGLGERVMNEVIKERVKTEKKRKGLF</sequence>
<keyword evidence="3 7" id="KW-0547">Nucleotide-binding</keyword>
<dbReference type="AlphaFoldDB" id="A0A3R7EUV9"/>
<evidence type="ECO:0000256" key="7">
    <source>
        <dbReference type="RuleBase" id="RU004560"/>
    </source>
</evidence>
<dbReference type="PANTHER" id="PTHR18884">
    <property type="entry name" value="SEPTIN"/>
    <property type="match status" value="1"/>
</dbReference>
<dbReference type="InParanoid" id="A0A3R7EUV9"/>
<evidence type="ECO:0000256" key="6">
    <source>
        <dbReference type="ARBA" id="ARBA00023306"/>
    </source>
</evidence>
<evidence type="ECO:0000256" key="1">
    <source>
        <dbReference type="ARBA" id="ARBA00004626"/>
    </source>
</evidence>